<evidence type="ECO:0000313" key="2">
    <source>
        <dbReference type="Proteomes" id="UP000824533"/>
    </source>
</evidence>
<proteinExistence type="predicted"/>
<keyword evidence="2" id="KW-1185">Reference proteome</keyword>
<organism evidence="1 2">
    <name type="scientific">Dendrolimus kikuchii</name>
    <dbReference type="NCBI Taxonomy" id="765133"/>
    <lineage>
        <taxon>Eukaryota</taxon>
        <taxon>Metazoa</taxon>
        <taxon>Ecdysozoa</taxon>
        <taxon>Arthropoda</taxon>
        <taxon>Hexapoda</taxon>
        <taxon>Insecta</taxon>
        <taxon>Pterygota</taxon>
        <taxon>Neoptera</taxon>
        <taxon>Endopterygota</taxon>
        <taxon>Lepidoptera</taxon>
        <taxon>Glossata</taxon>
        <taxon>Ditrysia</taxon>
        <taxon>Bombycoidea</taxon>
        <taxon>Lasiocampidae</taxon>
        <taxon>Dendrolimus</taxon>
    </lineage>
</organism>
<gene>
    <name evidence="1" type="ORF">K1T71_011394</name>
</gene>
<comment type="caution">
    <text evidence="1">The sequence shown here is derived from an EMBL/GenBank/DDBJ whole genome shotgun (WGS) entry which is preliminary data.</text>
</comment>
<sequence length="284" mass="32446">MSSLSRFNKIALISLGAVGGGLAYYHINSGKTERKYSAHNSWTTNFTPSVKWDRNWDHREPESVVRPKKADTPQEENEYNERLEKAKSKAVRHLILIRHGQYHVEGATDKDRTLTDLGKLQADITGKRLACLNIKWNLLVRSTMTRAQETAEIVAKHLDKNIEVKDCQLIEEGAPIPPEPPVGHWKPEPRQFFQDSARIEAAFRRYFHRAPPEQTEDTYTLLICHANVIRFFVCKALQFPPEGWLRISLSHASITWVSIMPNGNVVLRALSDTGHMEPKCITSR</sequence>
<reference evidence="1 2" key="1">
    <citation type="journal article" date="2021" name="Front. Genet.">
        <title>Chromosome-Level Genome Assembly Reveals Significant Gene Expansion in the Toll and IMD Signaling Pathways of Dendrolimus kikuchii.</title>
        <authorList>
            <person name="Zhou J."/>
            <person name="Wu P."/>
            <person name="Xiong Z."/>
            <person name="Liu N."/>
            <person name="Zhao N."/>
            <person name="Ji M."/>
            <person name="Qiu Y."/>
            <person name="Yang B."/>
        </authorList>
    </citation>
    <scope>NUCLEOTIDE SEQUENCE [LARGE SCALE GENOMIC DNA]</scope>
    <source>
        <strain evidence="1">Ann1</strain>
    </source>
</reference>
<accession>A0ACC1CNW2</accession>
<evidence type="ECO:0000313" key="1">
    <source>
        <dbReference type="EMBL" id="KAJ0173218.1"/>
    </source>
</evidence>
<dbReference type="Proteomes" id="UP000824533">
    <property type="component" value="Linkage Group LG20"/>
</dbReference>
<dbReference type="EMBL" id="CM034406">
    <property type="protein sequence ID" value="KAJ0173218.1"/>
    <property type="molecule type" value="Genomic_DNA"/>
</dbReference>
<protein>
    <submittedName>
        <fullName evidence="1">Uncharacterized protein</fullName>
    </submittedName>
</protein>
<name>A0ACC1CNW2_9NEOP</name>